<dbReference type="EMBL" id="SLXT01000019">
    <property type="protein sequence ID" value="TCP62707.1"/>
    <property type="molecule type" value="Genomic_DNA"/>
</dbReference>
<gene>
    <name evidence="1" type="ORF">EDD73_11955</name>
</gene>
<accession>A0A4R2RKI6</accession>
<reference evidence="1 2" key="1">
    <citation type="submission" date="2019-03" db="EMBL/GenBank/DDBJ databases">
        <title>Genomic Encyclopedia of Type Strains, Phase IV (KMG-IV): sequencing the most valuable type-strain genomes for metagenomic binning, comparative biology and taxonomic classification.</title>
        <authorList>
            <person name="Goeker M."/>
        </authorList>
    </citation>
    <scope>NUCLEOTIDE SEQUENCE [LARGE SCALE GENOMIC DNA]</scope>
    <source>
        <strain evidence="1 2">DSM 11170</strain>
    </source>
</reference>
<organism evidence="1 2">
    <name type="scientific">Heliophilum fasciatum</name>
    <dbReference type="NCBI Taxonomy" id="35700"/>
    <lineage>
        <taxon>Bacteria</taxon>
        <taxon>Bacillati</taxon>
        <taxon>Bacillota</taxon>
        <taxon>Clostridia</taxon>
        <taxon>Eubacteriales</taxon>
        <taxon>Heliobacteriaceae</taxon>
        <taxon>Heliophilum</taxon>
    </lineage>
</organism>
<comment type="caution">
    <text evidence="1">The sequence shown here is derived from an EMBL/GenBank/DDBJ whole genome shotgun (WGS) entry which is preliminary data.</text>
</comment>
<keyword evidence="2" id="KW-1185">Reference proteome</keyword>
<evidence type="ECO:0000313" key="1">
    <source>
        <dbReference type="EMBL" id="TCP62707.1"/>
    </source>
</evidence>
<proteinExistence type="predicted"/>
<dbReference type="AlphaFoldDB" id="A0A4R2RKI6"/>
<sequence>MAYAYRDRQGRLRLTNGYPGVPAAEVRFAHKQGWPVLVIDGAPFLVMDEGNKQIYLEGPAGRLLASAEERRRLAPIYKALGEACPT</sequence>
<evidence type="ECO:0000313" key="2">
    <source>
        <dbReference type="Proteomes" id="UP000294813"/>
    </source>
</evidence>
<name>A0A4R2RKI6_9FIRM</name>
<dbReference type="Proteomes" id="UP000294813">
    <property type="component" value="Unassembled WGS sequence"/>
</dbReference>
<dbReference type="RefSeq" id="WP_131919743.1">
    <property type="nucleotide sequence ID" value="NZ_JAOQNU010000018.1"/>
</dbReference>
<protein>
    <submittedName>
        <fullName evidence="1">Uncharacterized protein</fullName>
    </submittedName>
</protein>